<dbReference type="EMBL" id="CP134146">
    <property type="protein sequence ID" value="WNC69520.1"/>
    <property type="molecule type" value="Genomic_DNA"/>
</dbReference>
<dbReference type="PRINTS" id="PR00035">
    <property type="entry name" value="HTHGNTR"/>
</dbReference>
<protein>
    <submittedName>
        <fullName evidence="5">GntR family transcriptional regulator</fullName>
    </submittedName>
</protein>
<dbReference type="Gene3D" id="1.20.120.530">
    <property type="entry name" value="GntR ligand-binding domain-like"/>
    <property type="match status" value="1"/>
</dbReference>
<dbReference type="PANTHER" id="PTHR43537:SF49">
    <property type="entry name" value="TRANSCRIPTIONAL REGULATORY PROTEIN"/>
    <property type="match status" value="1"/>
</dbReference>
<name>A0ABY9TL37_9GAMM</name>
<dbReference type="InterPro" id="IPR036388">
    <property type="entry name" value="WH-like_DNA-bd_sf"/>
</dbReference>
<dbReference type="InterPro" id="IPR000524">
    <property type="entry name" value="Tscrpt_reg_HTH_GntR"/>
</dbReference>
<reference evidence="6" key="1">
    <citation type="submission" date="2023-09" db="EMBL/GenBank/DDBJ databases">
        <authorList>
            <person name="Zhang C."/>
        </authorList>
    </citation>
    <scope>NUCLEOTIDE SEQUENCE [LARGE SCALE GENOMIC DNA]</scope>
    <source>
        <strain evidence="6">SQ345</strain>
    </source>
</reference>
<keyword evidence="3" id="KW-0804">Transcription</keyword>
<dbReference type="RefSeq" id="WP_348388662.1">
    <property type="nucleotide sequence ID" value="NZ_CP134146.1"/>
</dbReference>
<gene>
    <name evidence="5" type="ORF">RI845_05070</name>
</gene>
<evidence type="ECO:0000259" key="4">
    <source>
        <dbReference type="PROSITE" id="PS50949"/>
    </source>
</evidence>
<dbReference type="Proteomes" id="UP001248581">
    <property type="component" value="Chromosome"/>
</dbReference>
<keyword evidence="6" id="KW-1185">Reference proteome</keyword>
<dbReference type="Pfam" id="PF07729">
    <property type="entry name" value="FCD"/>
    <property type="match status" value="1"/>
</dbReference>
<dbReference type="SUPFAM" id="SSF46785">
    <property type="entry name" value="Winged helix' DNA-binding domain"/>
    <property type="match status" value="1"/>
</dbReference>
<dbReference type="SMART" id="SM00345">
    <property type="entry name" value="HTH_GNTR"/>
    <property type="match status" value="1"/>
</dbReference>
<dbReference type="PROSITE" id="PS50949">
    <property type="entry name" value="HTH_GNTR"/>
    <property type="match status" value="1"/>
</dbReference>
<dbReference type="SMART" id="SM00895">
    <property type="entry name" value="FCD"/>
    <property type="match status" value="1"/>
</dbReference>
<evidence type="ECO:0000313" key="6">
    <source>
        <dbReference type="Proteomes" id="UP001248581"/>
    </source>
</evidence>
<dbReference type="Pfam" id="PF00392">
    <property type="entry name" value="GntR"/>
    <property type="match status" value="1"/>
</dbReference>
<dbReference type="InterPro" id="IPR008920">
    <property type="entry name" value="TF_FadR/GntR_C"/>
</dbReference>
<evidence type="ECO:0000313" key="5">
    <source>
        <dbReference type="EMBL" id="WNC69520.1"/>
    </source>
</evidence>
<sequence>MASLTISDKIYNQLSSAIISGQIKPGQKLEEQDIANKYGASRTPIREALRLLHTNGLVESRPHKGVTVIELDIDQLADMYEALAELEALCAGLSSERMTMVERKQLLRLHEQSKQAVESENVDEFAALNNQIHRAIHQGSRNKTLLETINKLRKRLSLYRQPWLFEKRNRLDASFNEHDELVEAITKSQKDAAFNAMKNHISNTSMGTLDYLMRQK</sequence>
<dbReference type="Gene3D" id="1.10.10.10">
    <property type="entry name" value="Winged helix-like DNA-binding domain superfamily/Winged helix DNA-binding domain"/>
    <property type="match status" value="1"/>
</dbReference>
<feature type="domain" description="HTH gntR-type" evidence="4">
    <location>
        <begin position="4"/>
        <end position="71"/>
    </location>
</feature>
<accession>A0ABY9TL37</accession>
<evidence type="ECO:0000256" key="3">
    <source>
        <dbReference type="ARBA" id="ARBA00023163"/>
    </source>
</evidence>
<dbReference type="SUPFAM" id="SSF48008">
    <property type="entry name" value="GntR ligand-binding domain-like"/>
    <property type="match status" value="1"/>
</dbReference>
<proteinExistence type="predicted"/>
<evidence type="ECO:0000256" key="1">
    <source>
        <dbReference type="ARBA" id="ARBA00023015"/>
    </source>
</evidence>
<keyword evidence="2" id="KW-0238">DNA-binding</keyword>
<keyword evidence="1" id="KW-0805">Transcription regulation</keyword>
<organism evidence="5 6">
    <name type="scientific">Thalassotalea nanhaiensis</name>
    <dbReference type="NCBI Taxonomy" id="3065648"/>
    <lineage>
        <taxon>Bacteria</taxon>
        <taxon>Pseudomonadati</taxon>
        <taxon>Pseudomonadota</taxon>
        <taxon>Gammaproteobacteria</taxon>
        <taxon>Alteromonadales</taxon>
        <taxon>Colwelliaceae</taxon>
        <taxon>Thalassotalea</taxon>
    </lineage>
</organism>
<dbReference type="CDD" id="cd07377">
    <property type="entry name" value="WHTH_GntR"/>
    <property type="match status" value="1"/>
</dbReference>
<evidence type="ECO:0000256" key="2">
    <source>
        <dbReference type="ARBA" id="ARBA00023125"/>
    </source>
</evidence>
<dbReference type="PANTHER" id="PTHR43537">
    <property type="entry name" value="TRANSCRIPTIONAL REGULATOR, GNTR FAMILY"/>
    <property type="match status" value="1"/>
</dbReference>
<dbReference type="InterPro" id="IPR036390">
    <property type="entry name" value="WH_DNA-bd_sf"/>
</dbReference>
<dbReference type="InterPro" id="IPR011711">
    <property type="entry name" value="GntR_C"/>
</dbReference>